<feature type="non-terminal residue" evidence="1">
    <location>
        <position position="1"/>
    </location>
</feature>
<comment type="caution">
    <text evidence="1">The sequence shown here is derived from an EMBL/GenBank/DDBJ whole genome shotgun (WGS) entry which is preliminary data.</text>
</comment>
<proteinExistence type="predicted"/>
<accession>X1W289</accession>
<name>X1W289_9ZZZZ</name>
<organism evidence="1">
    <name type="scientific">marine sediment metagenome</name>
    <dbReference type="NCBI Taxonomy" id="412755"/>
    <lineage>
        <taxon>unclassified sequences</taxon>
        <taxon>metagenomes</taxon>
        <taxon>ecological metagenomes</taxon>
    </lineage>
</organism>
<gene>
    <name evidence="1" type="ORF">S12H4_63025</name>
</gene>
<dbReference type="AlphaFoldDB" id="X1W289"/>
<evidence type="ECO:0000313" key="1">
    <source>
        <dbReference type="EMBL" id="GAJ23285.1"/>
    </source>
</evidence>
<dbReference type="EMBL" id="BARW01042596">
    <property type="protein sequence ID" value="GAJ23285.1"/>
    <property type="molecule type" value="Genomic_DNA"/>
</dbReference>
<sequence length="48" mass="5626">LHFSGQKDSINISGIYDEYKYLFGRKNIEYIKNIKDKSTGKEKIQALM</sequence>
<protein>
    <submittedName>
        <fullName evidence="1">Uncharacterized protein</fullName>
    </submittedName>
</protein>
<reference evidence="1" key="1">
    <citation type="journal article" date="2014" name="Front. Microbiol.">
        <title>High frequency of phylogenetically diverse reductive dehalogenase-homologous genes in deep subseafloor sedimentary metagenomes.</title>
        <authorList>
            <person name="Kawai M."/>
            <person name="Futagami T."/>
            <person name="Toyoda A."/>
            <person name="Takaki Y."/>
            <person name="Nishi S."/>
            <person name="Hori S."/>
            <person name="Arai W."/>
            <person name="Tsubouchi T."/>
            <person name="Morono Y."/>
            <person name="Uchiyama I."/>
            <person name="Ito T."/>
            <person name="Fujiyama A."/>
            <person name="Inagaki F."/>
            <person name="Takami H."/>
        </authorList>
    </citation>
    <scope>NUCLEOTIDE SEQUENCE</scope>
    <source>
        <strain evidence="1">Expedition CK06-06</strain>
    </source>
</reference>